<protein>
    <recommendedName>
        <fullName evidence="3">CDP-Glycerol:Poly(Glycerophosphate) glycerophosphotransferase</fullName>
    </recommendedName>
</protein>
<dbReference type="AlphaFoldDB" id="A0A1G7VT60"/>
<dbReference type="STRING" id="645274.SAMN04487901_106111"/>
<dbReference type="EMBL" id="FNCQ01000006">
    <property type="protein sequence ID" value="SDG62761.1"/>
    <property type="molecule type" value="Genomic_DNA"/>
</dbReference>
<dbReference type="Proteomes" id="UP000198779">
    <property type="component" value="Unassembled WGS sequence"/>
</dbReference>
<evidence type="ECO:0000313" key="1">
    <source>
        <dbReference type="EMBL" id="SDG62761.1"/>
    </source>
</evidence>
<evidence type="ECO:0000313" key="2">
    <source>
        <dbReference type="Proteomes" id="UP000198779"/>
    </source>
</evidence>
<reference evidence="2" key="1">
    <citation type="submission" date="2016-10" db="EMBL/GenBank/DDBJ databases">
        <authorList>
            <person name="Varghese N."/>
            <person name="Submissions S."/>
        </authorList>
    </citation>
    <scope>NUCLEOTIDE SEQUENCE [LARGE SCALE GENOMIC DNA]</scope>
    <source>
        <strain evidence="2">BP1-148</strain>
    </source>
</reference>
<gene>
    <name evidence="1" type="ORF">SAMN04487901_106111</name>
</gene>
<organism evidence="1 2">
    <name type="scientific">Prevotella communis</name>
    <dbReference type="NCBI Taxonomy" id="2913614"/>
    <lineage>
        <taxon>Bacteria</taxon>
        <taxon>Pseudomonadati</taxon>
        <taxon>Bacteroidota</taxon>
        <taxon>Bacteroidia</taxon>
        <taxon>Bacteroidales</taxon>
        <taxon>Prevotellaceae</taxon>
        <taxon>Prevotella</taxon>
    </lineage>
</organism>
<dbReference type="SUPFAM" id="SSF53756">
    <property type="entry name" value="UDP-Glycosyltransferase/glycogen phosphorylase"/>
    <property type="match status" value="1"/>
</dbReference>
<dbReference type="RefSeq" id="WP_091816706.1">
    <property type="nucleotide sequence ID" value="NZ_FNCQ01000006.1"/>
</dbReference>
<sequence length="454" mass="53351">MKYLEGVELIRQIEDEYDVMSIKYKDISAWSYLRLYLLDRITANRENKASRSIIAMVLKSLFFYNPFHLFRHYDVWMFTGSERRKRIGDKMIHRVSGGASTSIQRCLMVEKPSKPFGHYCSNCIQEKNIVSEAWLLMTFRIIELLLRPFHVKVENEELLKQILREKNLDYNYKHYLRLLNAQRVAMRLMLGIIYKPKVVLMESPYDSMGYMWAFHQTGVKVIELQHGVLNRNHNAYNAIAYERQMNPDCICVFGEEEFKYFTKEKPSYAPVVKMTGLYMLELADLYFNSDPFSEYRKKFNRVIVAAGQSNAEKELSEFVDSIARENNDIFFIYIPRESNADVHFSTDNAILKTGVNIYEYLKWADIHMTISSTTCLEAHYFHTPTIFVDLNRLATEYYGDILSNKNGAVYITTKEEFVGAAQKLDDADFEWKELFAHHHTEKIKKIVEDELAHA</sequence>
<keyword evidence="2" id="KW-1185">Reference proteome</keyword>
<accession>A0A1G7VT60</accession>
<proteinExistence type="predicted"/>
<evidence type="ECO:0008006" key="3">
    <source>
        <dbReference type="Google" id="ProtNLM"/>
    </source>
</evidence>
<name>A0A1G7VT60_9BACT</name>